<dbReference type="Proteomes" id="UP000308267">
    <property type="component" value="Unassembled WGS sequence"/>
</dbReference>
<proteinExistence type="predicted"/>
<evidence type="ECO:0000313" key="3">
    <source>
        <dbReference type="Proteomes" id="UP000308267"/>
    </source>
</evidence>
<evidence type="ECO:0000256" key="1">
    <source>
        <dbReference type="SAM" id="MobiDB-lite"/>
    </source>
</evidence>
<evidence type="ECO:0000313" key="2">
    <source>
        <dbReference type="EMBL" id="TGZ62273.1"/>
    </source>
</evidence>
<dbReference type="OrthoDB" id="6249184at2759"/>
<sequence>MSVVTSIPTESEISGTGTEQAVDLCQLIDEATSENTERKSGRNSYFWSSKGRSPFVERHGSIFTTGQALPDWLQRDFKQLFESGSKLEEICRILPISRRYARKLVQRIRSKKHSKTPPTNLEIRDVPGTGITNDMESLNQQFHDKTGQEKFLIPSELKTGDLFDNFIKVVQPDPIVIEDDEDIGGHATERRISAMKSPSSSPQLMSTSLSSSIAPSLSSVHMTVSCASTGPTIARVTSLYQPNIRVSQPSLPCSASCPTTSFNQCVPISMVMPTSTLGVSGFAGLGNTVLIMKTQTEPKWLPPTANEQPNSSSRVILPIQSTTCASLPTPSTNNPDPKLFRQPSIPVSTLPSAPISLSTCTSLWPGQVHRLLLNNPDPASNGAYQNSDLAIVYLGHNCWRPVILPRGFQAVGQLGSLKTPNESTVATAPDSLCLPVRTK</sequence>
<keyword evidence="3" id="KW-1185">Reference proteome</keyword>
<dbReference type="AlphaFoldDB" id="A0A4S2LFM9"/>
<organism evidence="2 3">
    <name type="scientific">Opisthorchis felineus</name>
    <dbReference type="NCBI Taxonomy" id="147828"/>
    <lineage>
        <taxon>Eukaryota</taxon>
        <taxon>Metazoa</taxon>
        <taxon>Spiralia</taxon>
        <taxon>Lophotrochozoa</taxon>
        <taxon>Platyhelminthes</taxon>
        <taxon>Trematoda</taxon>
        <taxon>Digenea</taxon>
        <taxon>Opisthorchiida</taxon>
        <taxon>Opisthorchiata</taxon>
        <taxon>Opisthorchiidae</taxon>
        <taxon>Opisthorchis</taxon>
    </lineage>
</organism>
<protein>
    <submittedName>
        <fullName evidence="2">Uncharacterized protein</fullName>
    </submittedName>
</protein>
<feature type="region of interest" description="Disordered" evidence="1">
    <location>
        <begin position="109"/>
        <end position="128"/>
    </location>
</feature>
<name>A0A4S2LFM9_OPIFE</name>
<reference evidence="2 3" key="1">
    <citation type="journal article" date="2019" name="BMC Genomics">
        <title>New insights from Opisthorchis felineus genome: update on genomics of the epidemiologically important liver flukes.</title>
        <authorList>
            <person name="Ershov N.I."/>
            <person name="Mordvinov V.A."/>
            <person name="Prokhortchouk E.B."/>
            <person name="Pakharukova M.Y."/>
            <person name="Gunbin K.V."/>
            <person name="Ustyantsev K."/>
            <person name="Genaev M.A."/>
            <person name="Blinov A.G."/>
            <person name="Mazur A."/>
            <person name="Boulygina E."/>
            <person name="Tsygankova S."/>
            <person name="Khrameeva E."/>
            <person name="Chekanov N."/>
            <person name="Fan G."/>
            <person name="Xiao A."/>
            <person name="Zhang H."/>
            <person name="Xu X."/>
            <person name="Yang H."/>
            <person name="Solovyev V."/>
            <person name="Lee S.M."/>
            <person name="Liu X."/>
            <person name="Afonnikov D.A."/>
            <person name="Skryabin K.G."/>
        </authorList>
    </citation>
    <scope>NUCLEOTIDE SEQUENCE [LARGE SCALE GENOMIC DNA]</scope>
    <source>
        <strain evidence="2">AK-0245</strain>
        <tissue evidence="2">Whole organism</tissue>
    </source>
</reference>
<accession>A0A4S2LFM9</accession>
<gene>
    <name evidence="2" type="ORF">CRM22_007521</name>
</gene>
<comment type="caution">
    <text evidence="2">The sequence shown here is derived from an EMBL/GenBank/DDBJ whole genome shotgun (WGS) entry which is preliminary data.</text>
</comment>
<dbReference type="EMBL" id="SJOL01007625">
    <property type="protein sequence ID" value="TGZ62273.1"/>
    <property type="molecule type" value="Genomic_DNA"/>
</dbReference>